<evidence type="ECO:0008006" key="3">
    <source>
        <dbReference type="Google" id="ProtNLM"/>
    </source>
</evidence>
<evidence type="ECO:0000256" key="1">
    <source>
        <dbReference type="SAM" id="MobiDB-lite"/>
    </source>
</evidence>
<gene>
    <name evidence="2" type="primary">OLA.27582</name>
</gene>
<dbReference type="AlphaFoldDB" id="A0A1A8CSD5"/>
<sequence>NNSWREIVCTVRKDEDAVENCWKNMRDQCVKARKGNKRKSSDPGGNKNSTNSKRAELALNFH</sequence>
<protein>
    <recommendedName>
        <fullName evidence="3">MADF domain-containing protein</fullName>
    </recommendedName>
</protein>
<proteinExistence type="predicted"/>
<feature type="non-terminal residue" evidence="2">
    <location>
        <position position="1"/>
    </location>
</feature>
<reference evidence="2" key="1">
    <citation type="submission" date="2016-05" db="EMBL/GenBank/DDBJ databases">
        <authorList>
            <person name="Lavstsen T."/>
            <person name="Jespersen J.S."/>
        </authorList>
    </citation>
    <scope>NUCLEOTIDE SEQUENCE</scope>
    <source>
        <tissue evidence="2">Brain</tissue>
    </source>
</reference>
<feature type="region of interest" description="Disordered" evidence="1">
    <location>
        <begin position="31"/>
        <end position="62"/>
    </location>
</feature>
<organism evidence="2">
    <name type="scientific">Nothobranchius kadleci</name>
    <name type="common">African annual killifish</name>
    <dbReference type="NCBI Taxonomy" id="1051664"/>
    <lineage>
        <taxon>Eukaryota</taxon>
        <taxon>Metazoa</taxon>
        <taxon>Chordata</taxon>
        <taxon>Craniata</taxon>
        <taxon>Vertebrata</taxon>
        <taxon>Euteleostomi</taxon>
        <taxon>Actinopterygii</taxon>
        <taxon>Neopterygii</taxon>
        <taxon>Teleostei</taxon>
        <taxon>Neoteleostei</taxon>
        <taxon>Acanthomorphata</taxon>
        <taxon>Ovalentaria</taxon>
        <taxon>Atherinomorphae</taxon>
        <taxon>Cyprinodontiformes</taxon>
        <taxon>Nothobranchiidae</taxon>
        <taxon>Nothobranchius</taxon>
    </lineage>
</organism>
<reference evidence="2" key="2">
    <citation type="submission" date="2016-06" db="EMBL/GenBank/DDBJ databases">
        <title>The genome of a short-lived fish provides insights into sex chromosome evolution and the genetic control of aging.</title>
        <authorList>
            <person name="Reichwald K."/>
            <person name="Felder M."/>
            <person name="Petzold A."/>
            <person name="Koch P."/>
            <person name="Groth M."/>
            <person name="Platzer M."/>
        </authorList>
    </citation>
    <scope>NUCLEOTIDE SEQUENCE</scope>
    <source>
        <tissue evidence="2">Brain</tissue>
    </source>
</reference>
<name>A0A1A8CSD5_NOTKA</name>
<accession>A0A1A8CSD5</accession>
<evidence type="ECO:0000313" key="2">
    <source>
        <dbReference type="EMBL" id="SBP82669.1"/>
    </source>
</evidence>
<dbReference type="EMBL" id="HADZ01018728">
    <property type="protein sequence ID" value="SBP82669.1"/>
    <property type="molecule type" value="Transcribed_RNA"/>
</dbReference>